<keyword evidence="1" id="KW-0732">Signal</keyword>
<gene>
    <name evidence="2" type="ORF">HER12_00350</name>
</gene>
<evidence type="ECO:0008006" key="4">
    <source>
        <dbReference type="Google" id="ProtNLM"/>
    </source>
</evidence>
<protein>
    <recommendedName>
        <fullName evidence="4">Lipoprotein</fullName>
    </recommendedName>
</protein>
<sequence length="254" mass="28514">MKTKLNFKKMLATLGLLAVAVPTSLSVVACGSGTTSVEESTEQKIAKAISEVSYSVDFSRGTKAQEIVNQVKELNFIKAGLTDEDVRNSFVDSLFKFEKITVEGNELNNDHLANPESVNAEINFSYGDITEKAKLIINFKMRAVTDEEFVEIAKERSETDPMKFTIKARKNASNYLPEVREKMAVQIYDEFSRIYGLEVDIKLLNLEGITSSEQDEPLFSYKWFQEVKTFNATGAVFYNGTSTGYINIIFNVVE</sequence>
<dbReference type="EMBL" id="JAAVVK010000001">
    <property type="protein sequence ID" value="NKE38210.1"/>
    <property type="molecule type" value="Genomic_DNA"/>
</dbReference>
<proteinExistence type="predicted"/>
<evidence type="ECO:0000256" key="1">
    <source>
        <dbReference type="SAM" id="SignalP"/>
    </source>
</evidence>
<organism evidence="2 3">
    <name type="scientific">Spiroplasma platyhelix PALS-1</name>
    <dbReference type="NCBI Taxonomy" id="1276218"/>
    <lineage>
        <taxon>Bacteria</taxon>
        <taxon>Bacillati</taxon>
        <taxon>Mycoplasmatota</taxon>
        <taxon>Mollicutes</taxon>
        <taxon>Entomoplasmatales</taxon>
        <taxon>Spiroplasmataceae</taxon>
        <taxon>Spiroplasma</taxon>
    </lineage>
</organism>
<keyword evidence="3" id="KW-1185">Reference proteome</keyword>
<evidence type="ECO:0000313" key="3">
    <source>
        <dbReference type="Proteomes" id="UP000584587"/>
    </source>
</evidence>
<dbReference type="PROSITE" id="PS51257">
    <property type="entry name" value="PROKAR_LIPOPROTEIN"/>
    <property type="match status" value="1"/>
</dbReference>
<accession>A0A846TPL2</accession>
<dbReference type="AlphaFoldDB" id="A0A846TPL2"/>
<dbReference type="RefSeq" id="WP_168104688.1">
    <property type="nucleotide sequence ID" value="NZ_CP051215.1"/>
</dbReference>
<dbReference type="Proteomes" id="UP000584587">
    <property type="component" value="Unassembled WGS sequence"/>
</dbReference>
<evidence type="ECO:0000313" key="2">
    <source>
        <dbReference type="EMBL" id="NKE38210.1"/>
    </source>
</evidence>
<reference evidence="2 3" key="1">
    <citation type="submission" date="2020-04" db="EMBL/GenBank/DDBJ databases">
        <title>Complete genome sequence of Spiroplasma platyhelix ATCC 51748, an insect isolate.</title>
        <authorList>
            <person name="Green E.A."/>
            <person name="Klassen J.L."/>
        </authorList>
    </citation>
    <scope>NUCLEOTIDE SEQUENCE [LARGE SCALE GENOMIC DNA]</scope>
    <source>
        <strain evidence="2 3">PALS-1</strain>
    </source>
</reference>
<comment type="caution">
    <text evidence="2">The sequence shown here is derived from an EMBL/GenBank/DDBJ whole genome shotgun (WGS) entry which is preliminary data.</text>
</comment>
<feature type="signal peptide" evidence="1">
    <location>
        <begin position="1"/>
        <end position="29"/>
    </location>
</feature>
<feature type="chain" id="PRO_5032615972" description="Lipoprotein" evidence="1">
    <location>
        <begin position="30"/>
        <end position="254"/>
    </location>
</feature>
<name>A0A846TPL2_9MOLU</name>